<dbReference type="Proteomes" id="UP000575068">
    <property type="component" value="Unassembled WGS sequence"/>
</dbReference>
<feature type="chain" id="PRO_5032361409" evidence="1">
    <location>
        <begin position="23"/>
        <end position="271"/>
    </location>
</feature>
<keyword evidence="2" id="KW-0489">Methyltransferase</keyword>
<feature type="signal peptide" evidence="1">
    <location>
        <begin position="1"/>
        <end position="22"/>
    </location>
</feature>
<dbReference type="EMBL" id="JACHOV010000001">
    <property type="protein sequence ID" value="MBB4639744.1"/>
    <property type="molecule type" value="Genomic_DNA"/>
</dbReference>
<protein>
    <submittedName>
        <fullName evidence="2">Putative methyltransferase</fullName>
    </submittedName>
</protein>
<proteinExistence type="predicted"/>
<comment type="caution">
    <text evidence="2">The sequence shown here is derived from an EMBL/GenBank/DDBJ whole genome shotgun (WGS) entry which is preliminary data.</text>
</comment>
<keyword evidence="3" id="KW-1185">Reference proteome</keyword>
<name>A0A840HQA2_9SPHN</name>
<gene>
    <name evidence="2" type="ORF">HNQ99_000024</name>
</gene>
<dbReference type="InterPro" id="IPR016980">
    <property type="entry name" value="S-AdoMet-dep_MeTrfase_Alr7345"/>
</dbReference>
<accession>A0A840HQA2</accession>
<dbReference type="Gene3D" id="3.40.50.150">
    <property type="entry name" value="Vaccinia Virus protein VP39"/>
    <property type="match status" value="1"/>
</dbReference>
<keyword evidence="1" id="KW-0732">Signal</keyword>
<dbReference type="InterPro" id="IPR029063">
    <property type="entry name" value="SAM-dependent_MTases_sf"/>
</dbReference>
<evidence type="ECO:0000313" key="2">
    <source>
        <dbReference type="EMBL" id="MBB4639744.1"/>
    </source>
</evidence>
<dbReference type="GO" id="GO:0008168">
    <property type="term" value="F:methyltransferase activity"/>
    <property type="evidence" value="ECO:0007669"/>
    <property type="project" value="UniProtKB-KW"/>
</dbReference>
<evidence type="ECO:0000313" key="3">
    <source>
        <dbReference type="Proteomes" id="UP000575068"/>
    </source>
</evidence>
<dbReference type="PIRSF" id="PIRSF031679">
    <property type="entry name" value="Mtase_Alr7345_prd"/>
    <property type="match status" value="1"/>
</dbReference>
<evidence type="ECO:0000256" key="1">
    <source>
        <dbReference type="SAM" id="SignalP"/>
    </source>
</evidence>
<dbReference type="GO" id="GO:0032259">
    <property type="term" value="P:methylation"/>
    <property type="evidence" value="ECO:0007669"/>
    <property type="project" value="UniProtKB-KW"/>
</dbReference>
<reference evidence="2 3" key="1">
    <citation type="submission" date="2020-08" db="EMBL/GenBank/DDBJ databases">
        <title>Genomic Encyclopedia of Type Strains, Phase IV (KMG-IV): sequencing the most valuable type-strain genomes for metagenomic binning, comparative biology and taxonomic classification.</title>
        <authorList>
            <person name="Goeker M."/>
        </authorList>
    </citation>
    <scope>NUCLEOTIDE SEQUENCE [LARGE SCALE GENOMIC DNA]</scope>
    <source>
        <strain evidence="2 3">DSM 7465</strain>
    </source>
</reference>
<keyword evidence="2" id="KW-0808">Transferase</keyword>
<sequence length="271" mass="29942">MCIRALLAIATLLCVAVPPLQAQIHHAQQDKAGDPIETAVALSDRSEANRARDKYRHPVETLKFFGVKPTDTIVEIWPGSGWYSEILGPFSKAQGKLYLAQPGRALESSRKLVTSNPALSHSVLSVFPNADGLMKVPDGVADVVLTFRNVHNWRFGGRHNAQLAFNQMFAMLKPNGILGVVDHRLPENMDDALQEKSGYIKRSEVIALAKDAGFELIGESDINANPKDTHDWPEGVWTLPPALKKGQVERDKYLAIGESDRMTLKFRRPAS</sequence>
<dbReference type="SUPFAM" id="SSF53335">
    <property type="entry name" value="S-adenosyl-L-methionine-dependent methyltransferases"/>
    <property type="match status" value="1"/>
</dbReference>
<dbReference type="RefSeq" id="WP_184473624.1">
    <property type="nucleotide sequence ID" value="NZ_JACHOV010000001.1"/>
</dbReference>
<organism evidence="2 3">
    <name type="scientific">Rhizorhapis suberifaciens</name>
    <name type="common">corky root of lettuce</name>
    <dbReference type="NCBI Taxonomy" id="13656"/>
    <lineage>
        <taxon>Bacteria</taxon>
        <taxon>Pseudomonadati</taxon>
        <taxon>Pseudomonadota</taxon>
        <taxon>Alphaproteobacteria</taxon>
        <taxon>Sphingomonadales</taxon>
        <taxon>Sphingomonadaceae</taxon>
        <taxon>Rhizorhapis</taxon>
    </lineage>
</organism>
<dbReference type="AlphaFoldDB" id="A0A840HQA2"/>